<name>A0A6N2R6G1_9FIRM</name>
<dbReference type="InterPro" id="IPR029044">
    <property type="entry name" value="Nucleotide-diphossugar_trans"/>
</dbReference>
<evidence type="ECO:0000256" key="5">
    <source>
        <dbReference type="ARBA" id="ARBA00022842"/>
    </source>
</evidence>
<evidence type="ECO:0000256" key="2">
    <source>
        <dbReference type="ARBA" id="ARBA00022679"/>
    </source>
</evidence>
<keyword evidence="2 8" id="KW-0808">Transferase</keyword>
<accession>A0A6N2R6G1</accession>
<dbReference type="RefSeq" id="WP_156328440.1">
    <property type="nucleotide sequence ID" value="NZ_CACRSW010000002.1"/>
</dbReference>
<dbReference type="AlphaFoldDB" id="A0A6N2R6G1"/>
<evidence type="ECO:0000313" key="10">
    <source>
        <dbReference type="EMBL" id="VYS76356.1"/>
    </source>
</evidence>
<evidence type="ECO:0000256" key="8">
    <source>
        <dbReference type="HAMAP-Rule" id="MF_00316"/>
    </source>
</evidence>
<dbReference type="Gene3D" id="3.90.550.10">
    <property type="entry name" value="Spore Coat Polysaccharide Biosynthesis Protein SpsA, Chain A"/>
    <property type="match status" value="1"/>
</dbReference>
<keyword evidence="3 8" id="KW-0479">Metal-binding</keyword>
<evidence type="ECO:0000256" key="7">
    <source>
        <dbReference type="ARBA" id="ARBA00023150"/>
    </source>
</evidence>
<evidence type="ECO:0000256" key="4">
    <source>
        <dbReference type="ARBA" id="ARBA00022741"/>
    </source>
</evidence>
<dbReference type="GO" id="GO:0005737">
    <property type="term" value="C:cytoplasm"/>
    <property type="evidence" value="ECO:0007669"/>
    <property type="project" value="UniProtKB-SubCell"/>
</dbReference>
<protein>
    <recommendedName>
        <fullName evidence="8">Probable molybdenum cofactor guanylyltransferase</fullName>
        <shortName evidence="8">MoCo guanylyltransferase</shortName>
        <ecNumber evidence="8">2.7.7.77</ecNumber>
    </recommendedName>
    <alternativeName>
        <fullName evidence="8">GTP:molybdopterin guanylyltransferase</fullName>
    </alternativeName>
    <alternativeName>
        <fullName evidence="8">Mo-MPT guanylyltransferase</fullName>
    </alternativeName>
    <alternativeName>
        <fullName evidence="8">Molybdopterin guanylyltransferase</fullName>
    </alternativeName>
    <alternativeName>
        <fullName evidence="8">Molybdopterin-guanine dinucleotide synthase</fullName>
        <shortName evidence="8">MGD synthase</shortName>
    </alternativeName>
</protein>
<evidence type="ECO:0000259" key="9">
    <source>
        <dbReference type="Pfam" id="PF12804"/>
    </source>
</evidence>
<dbReference type="InterPro" id="IPR013482">
    <property type="entry name" value="Molybde_CF_guanTrfase"/>
</dbReference>
<dbReference type="EMBL" id="CACRSW010000002">
    <property type="protein sequence ID" value="VYS76356.1"/>
    <property type="molecule type" value="Genomic_DNA"/>
</dbReference>
<keyword evidence="1 8" id="KW-0963">Cytoplasm</keyword>
<organism evidence="10">
    <name type="scientific">Anaerococcus vaginalis</name>
    <dbReference type="NCBI Taxonomy" id="33037"/>
    <lineage>
        <taxon>Bacteria</taxon>
        <taxon>Bacillati</taxon>
        <taxon>Bacillota</taxon>
        <taxon>Tissierellia</taxon>
        <taxon>Tissierellales</taxon>
        <taxon>Peptoniphilaceae</taxon>
        <taxon>Anaerococcus</taxon>
    </lineage>
</organism>
<keyword evidence="7 8" id="KW-0501">Molybdenum cofactor biosynthesis</keyword>
<gene>
    <name evidence="10" type="primary">mobA_4</name>
    <name evidence="8" type="synonym">mobA</name>
    <name evidence="10" type="ORF">AVLFYP127_01234</name>
</gene>
<keyword evidence="5 8" id="KW-0460">Magnesium</keyword>
<dbReference type="EC" id="2.7.7.77" evidence="8"/>
<dbReference type="GO" id="GO:0005525">
    <property type="term" value="F:GTP binding"/>
    <property type="evidence" value="ECO:0007669"/>
    <property type="project" value="UniProtKB-UniRule"/>
</dbReference>
<sequence>MGNKKMTALLLCGGKSTRMGVDKQKLSYNGVYLIDTIIENLAKNFDQIIILSNEKNFFENRYKNYKNDILIKEDIIKNIGPCAGLYSGLIYAKNEDNFLIACDMPYFNQDYIDFLKEKSYEKILAYKNEKYFEPFFALYKKELAKDLEKYIKKGGRSLNGFLREISPTVIKKEEIKEIENVEKIFRNLNYPDDWKKFIEESKNEFS</sequence>
<comment type="similarity">
    <text evidence="8">Belongs to the MobA family.</text>
</comment>
<evidence type="ECO:0000256" key="6">
    <source>
        <dbReference type="ARBA" id="ARBA00023134"/>
    </source>
</evidence>
<dbReference type="SUPFAM" id="SSF53448">
    <property type="entry name" value="Nucleotide-diphospho-sugar transferases"/>
    <property type="match status" value="1"/>
</dbReference>
<dbReference type="GO" id="GO:0006777">
    <property type="term" value="P:Mo-molybdopterin cofactor biosynthetic process"/>
    <property type="evidence" value="ECO:0007669"/>
    <property type="project" value="UniProtKB-KW"/>
</dbReference>
<reference evidence="10" key="1">
    <citation type="submission" date="2019-11" db="EMBL/GenBank/DDBJ databases">
        <authorList>
            <person name="Feng L."/>
        </authorList>
    </citation>
    <scope>NUCLEOTIDE SEQUENCE</scope>
    <source>
        <strain evidence="10">AvaginalisLFYP127</strain>
    </source>
</reference>
<feature type="binding site" evidence="8">
    <location>
        <begin position="11"/>
        <end position="13"/>
    </location>
    <ligand>
        <name>GTP</name>
        <dbReference type="ChEBI" id="CHEBI:37565"/>
    </ligand>
</feature>
<evidence type="ECO:0000256" key="1">
    <source>
        <dbReference type="ARBA" id="ARBA00022490"/>
    </source>
</evidence>
<dbReference type="PANTHER" id="PTHR19136:SF81">
    <property type="entry name" value="MOLYBDENUM COFACTOR GUANYLYLTRANSFERASE"/>
    <property type="match status" value="1"/>
</dbReference>
<feature type="domain" description="MobA-like NTP transferase" evidence="9">
    <location>
        <begin position="8"/>
        <end position="158"/>
    </location>
</feature>
<feature type="binding site" evidence="8">
    <location>
        <position position="23"/>
    </location>
    <ligand>
        <name>GTP</name>
        <dbReference type="ChEBI" id="CHEBI:37565"/>
    </ligand>
</feature>
<dbReference type="HAMAP" id="MF_00316">
    <property type="entry name" value="MobA"/>
    <property type="match status" value="1"/>
</dbReference>
<feature type="binding site" evidence="8">
    <location>
        <position position="103"/>
    </location>
    <ligand>
        <name>Mg(2+)</name>
        <dbReference type="ChEBI" id="CHEBI:18420"/>
    </ligand>
</feature>
<keyword evidence="10" id="KW-0548">Nucleotidyltransferase</keyword>
<comment type="catalytic activity">
    <reaction evidence="8">
        <text>Mo-molybdopterin + GTP + H(+) = Mo-molybdopterin guanine dinucleotide + diphosphate</text>
        <dbReference type="Rhea" id="RHEA:34243"/>
        <dbReference type="ChEBI" id="CHEBI:15378"/>
        <dbReference type="ChEBI" id="CHEBI:33019"/>
        <dbReference type="ChEBI" id="CHEBI:37565"/>
        <dbReference type="ChEBI" id="CHEBI:71302"/>
        <dbReference type="ChEBI" id="CHEBI:71310"/>
        <dbReference type="EC" id="2.7.7.77"/>
    </reaction>
</comment>
<keyword evidence="4 8" id="KW-0547">Nucleotide-binding</keyword>
<comment type="domain">
    <text evidence="8">The N-terminal domain determines nucleotide recognition and specific binding, while the C-terminal domain determines the specific binding to the target protein.</text>
</comment>
<dbReference type="InterPro" id="IPR025877">
    <property type="entry name" value="MobA-like_NTP_Trfase"/>
</dbReference>
<proteinExistence type="inferred from homology"/>
<comment type="cofactor">
    <cofactor evidence="8">
        <name>Mg(2+)</name>
        <dbReference type="ChEBI" id="CHEBI:18420"/>
    </cofactor>
</comment>
<keyword evidence="6 8" id="KW-0342">GTP-binding</keyword>
<comment type="caution">
    <text evidence="8">Lacks conserved residue(s) required for the propagation of feature annotation.</text>
</comment>
<comment type="subcellular location">
    <subcellularLocation>
        <location evidence="8">Cytoplasm</location>
    </subcellularLocation>
</comment>
<dbReference type="Pfam" id="PF12804">
    <property type="entry name" value="NTP_transf_3"/>
    <property type="match status" value="1"/>
</dbReference>
<comment type="function">
    <text evidence="8">Transfers a GMP moiety from GTP to Mo-molybdopterin (Mo-MPT) cofactor (Moco or molybdenum cofactor) to form Mo-molybdopterin guanine dinucleotide (Mo-MGD) cofactor.</text>
</comment>
<dbReference type="GO" id="GO:0046872">
    <property type="term" value="F:metal ion binding"/>
    <property type="evidence" value="ECO:0007669"/>
    <property type="project" value="UniProtKB-KW"/>
</dbReference>
<feature type="binding site" evidence="8">
    <location>
        <position position="103"/>
    </location>
    <ligand>
        <name>GTP</name>
        <dbReference type="ChEBI" id="CHEBI:37565"/>
    </ligand>
</feature>
<dbReference type="CDD" id="cd02503">
    <property type="entry name" value="MobA"/>
    <property type="match status" value="1"/>
</dbReference>
<dbReference type="PANTHER" id="PTHR19136">
    <property type="entry name" value="MOLYBDENUM COFACTOR GUANYLYLTRANSFERASE"/>
    <property type="match status" value="1"/>
</dbReference>
<dbReference type="GO" id="GO:0061603">
    <property type="term" value="F:molybdenum cofactor guanylyltransferase activity"/>
    <property type="evidence" value="ECO:0007669"/>
    <property type="project" value="UniProtKB-EC"/>
</dbReference>
<evidence type="ECO:0000256" key="3">
    <source>
        <dbReference type="ARBA" id="ARBA00022723"/>
    </source>
</evidence>